<dbReference type="AlphaFoldDB" id="A0A8K0GCD7"/>
<feature type="compositionally biased region" description="Basic and acidic residues" evidence="1">
    <location>
        <begin position="1"/>
        <end position="12"/>
    </location>
</feature>
<evidence type="ECO:0000256" key="1">
    <source>
        <dbReference type="SAM" id="MobiDB-lite"/>
    </source>
</evidence>
<organism evidence="2 3">
    <name type="scientific">Ignelater luminosus</name>
    <name type="common">Cucubano</name>
    <name type="synonym">Pyrophorus luminosus</name>
    <dbReference type="NCBI Taxonomy" id="2038154"/>
    <lineage>
        <taxon>Eukaryota</taxon>
        <taxon>Metazoa</taxon>
        <taxon>Ecdysozoa</taxon>
        <taxon>Arthropoda</taxon>
        <taxon>Hexapoda</taxon>
        <taxon>Insecta</taxon>
        <taxon>Pterygota</taxon>
        <taxon>Neoptera</taxon>
        <taxon>Endopterygota</taxon>
        <taxon>Coleoptera</taxon>
        <taxon>Polyphaga</taxon>
        <taxon>Elateriformia</taxon>
        <taxon>Elateroidea</taxon>
        <taxon>Elateridae</taxon>
        <taxon>Agrypninae</taxon>
        <taxon>Pyrophorini</taxon>
        <taxon>Ignelater</taxon>
    </lineage>
</organism>
<name>A0A8K0GCD7_IGNLU</name>
<gene>
    <name evidence="2" type="ORF">ILUMI_11815</name>
</gene>
<dbReference type="OrthoDB" id="410404at2759"/>
<keyword evidence="3" id="KW-1185">Reference proteome</keyword>
<dbReference type="Proteomes" id="UP000801492">
    <property type="component" value="Unassembled WGS sequence"/>
</dbReference>
<proteinExistence type="predicted"/>
<sequence>MNFRREMLEGKDLQMLSEPKLQQEKDDLRPYTSKRGRKSTKEDLSRKKSKQHMDKGSKSRITLFQEPNIIGVIKVQRIHWLGHIMRLPQNRIPRRLLESEAEGRKRRGRSRTKWKAQVEEDAEKIRICNANSLEFDTHQGLIGLVSMIEECGRIRNSTVASSSKTGLSADSDAP</sequence>
<feature type="region of interest" description="Disordered" evidence="1">
    <location>
        <begin position="1"/>
        <end position="59"/>
    </location>
</feature>
<accession>A0A8K0GCD7</accession>
<dbReference type="EMBL" id="VTPC01007087">
    <property type="protein sequence ID" value="KAF2894359.1"/>
    <property type="molecule type" value="Genomic_DNA"/>
</dbReference>
<feature type="compositionally biased region" description="Basic and acidic residues" evidence="1">
    <location>
        <begin position="39"/>
        <end position="57"/>
    </location>
</feature>
<comment type="caution">
    <text evidence="2">The sequence shown here is derived from an EMBL/GenBank/DDBJ whole genome shotgun (WGS) entry which is preliminary data.</text>
</comment>
<evidence type="ECO:0000313" key="3">
    <source>
        <dbReference type="Proteomes" id="UP000801492"/>
    </source>
</evidence>
<protein>
    <submittedName>
        <fullName evidence="2">Uncharacterized protein</fullName>
    </submittedName>
</protein>
<reference evidence="2" key="1">
    <citation type="submission" date="2019-08" db="EMBL/GenBank/DDBJ databases">
        <title>The genome of the North American firefly Photinus pyralis.</title>
        <authorList>
            <consortium name="Photinus pyralis genome working group"/>
            <person name="Fallon T.R."/>
            <person name="Sander Lower S.E."/>
            <person name="Weng J.-K."/>
        </authorList>
    </citation>
    <scope>NUCLEOTIDE SEQUENCE</scope>
    <source>
        <strain evidence="2">TRF0915ILg1</strain>
        <tissue evidence="2">Whole body</tissue>
    </source>
</reference>
<evidence type="ECO:0000313" key="2">
    <source>
        <dbReference type="EMBL" id="KAF2894359.1"/>
    </source>
</evidence>